<organism evidence="2 3">
    <name type="scientific">Marivirga lumbricoides</name>
    <dbReference type="NCBI Taxonomy" id="1046115"/>
    <lineage>
        <taxon>Bacteria</taxon>
        <taxon>Pseudomonadati</taxon>
        <taxon>Bacteroidota</taxon>
        <taxon>Cytophagia</taxon>
        <taxon>Cytophagales</taxon>
        <taxon>Marivirgaceae</taxon>
        <taxon>Marivirga</taxon>
    </lineage>
</organism>
<dbReference type="Proteomes" id="UP000240608">
    <property type="component" value="Unassembled WGS sequence"/>
</dbReference>
<proteinExistence type="predicted"/>
<accession>A0A2T4DTP0</accession>
<protein>
    <submittedName>
        <fullName evidence="2">Uncharacterized protein</fullName>
    </submittedName>
</protein>
<feature type="transmembrane region" description="Helical" evidence="1">
    <location>
        <begin position="267"/>
        <end position="295"/>
    </location>
</feature>
<comment type="caution">
    <text evidence="2">The sequence shown here is derived from an EMBL/GenBank/DDBJ whole genome shotgun (WGS) entry which is preliminary data.</text>
</comment>
<evidence type="ECO:0000313" key="3">
    <source>
        <dbReference type="Proteomes" id="UP000240608"/>
    </source>
</evidence>
<keyword evidence="1" id="KW-0472">Membrane</keyword>
<dbReference type="AlphaFoldDB" id="A0A2T4DTP0"/>
<evidence type="ECO:0000313" key="2">
    <source>
        <dbReference type="EMBL" id="PTB97204.1"/>
    </source>
</evidence>
<dbReference type="EMBL" id="PYVU01000021">
    <property type="protein sequence ID" value="PTB97204.1"/>
    <property type="molecule type" value="Genomic_DNA"/>
</dbReference>
<name>A0A2T4DTP0_9BACT</name>
<evidence type="ECO:0000256" key="1">
    <source>
        <dbReference type="SAM" id="Phobius"/>
    </source>
</evidence>
<keyword evidence="1" id="KW-1133">Transmembrane helix</keyword>
<reference evidence="2 3" key="1">
    <citation type="submission" date="2018-03" db="EMBL/GenBank/DDBJ databases">
        <title>Cross-interface Injection: A General Nanoliter Liquid Handling Method Applied to Single Cells Genome Amplification Automated Nanoliter Liquid Handling Applied to Single Cell Multiple Displacement Amplification.</title>
        <authorList>
            <person name="Yun J."/>
            <person name="Xu P."/>
            <person name="Xu J."/>
            <person name="Dai X."/>
            <person name="Wang Y."/>
            <person name="Zheng X."/>
            <person name="Cao C."/>
            <person name="Yi Q."/>
            <person name="Zhu Y."/>
            <person name="Wang L."/>
            <person name="Dong Z."/>
            <person name="Huang Y."/>
            <person name="Huang L."/>
            <person name="Du W."/>
        </authorList>
    </citation>
    <scope>NUCLEOTIDE SEQUENCE [LARGE SCALE GENOMIC DNA]</scope>
    <source>
        <strain evidence="2 3">Z-D1-2</strain>
    </source>
</reference>
<gene>
    <name evidence="2" type="ORF">C9994_03910</name>
</gene>
<sequence length="315" mass="35688">MNPPKLTNQQKERLKRLEPALKEAALAGDLERAKSLVIDIQNVLRPTGHETRLMQSKNRLYETAMNSGQLDFAIQGFIGVKQKTHKQTRVNLEATTLLAICYLRKSDIDNAEPLISEVLKNDKVISSTKRREEFRKLVIERFDEEGTLFALKSENKETLDEDEVQNEAGLIVATRGEDEIFKALGLSIPDYAVNILFRIDDFSKKQLPSAERKKLPSPQEEINREKVGRTIFASVKRVLYNSLCDSKSEIYQTWFNNGMKVVLDKKYVSTAVITALGGLGIGIKALAISVVALIIKFGIEVYCERFKPKNLMELR</sequence>
<keyword evidence="1" id="KW-0812">Transmembrane</keyword>